<feature type="compositionally biased region" description="Acidic residues" evidence="1">
    <location>
        <begin position="1295"/>
        <end position="1307"/>
    </location>
</feature>
<dbReference type="Pfam" id="PF04547">
    <property type="entry name" value="Anoctamin"/>
    <property type="match status" value="1"/>
</dbReference>
<feature type="domain" description="Anoctamin transmembrane" evidence="3">
    <location>
        <begin position="800"/>
        <end position="994"/>
    </location>
</feature>
<sequence>MSDNREEDYLASSSTATTKQASSSSSSGSGESQPTSAIASIERVAENVEHEIEAMDQQHDIGASGIHSANQQTISHDGPNGIGGHSQSIGSLGVDSGTNNWTTPDNNNNVNNSNTNASVPSVPSGGDEWDLGPNQATAHRRGSNSTGRKSKASRSSSKKKKHRIKPPAVIETSSVPSMPSMPPMTSPPSKGILKKAMKDREIKSSRSEDLSSEEGDKIGELPTILRREPSMGSVSFINNNKSATSSSFSSGNFSSSGNLSDTSSSSVINEALDPTPMRATENASYPNPLAFEKAKVGKYDLTDNRDGAINFLLDDPQEMTRNRRLALSLVHNKYYNPNAGKRVRRNNAAIFDSVSSAEMISSQKVLPSLEKAWAYFEHVTLTRYIIHERNQNPAEMTMWERYKYAYTHSDELFERAQPGEKRLPTRLYDWISTPHIQLGDFGLGFGLYFSTVRAIRNILLIAGFISAFNIYFFASSAYDNSENGDLDYLLRGSAVCTQTEWVPCPDCHCEGDTAIGIEQGWNRTERCYPHVFADGSEMAFVVKNECMAEDHRQLYVLGLINYATLVFLVISVYFLLDIHLDRETVTFDEDEQTAQDYSLLIKNPPPGATDPEEWRRYFEETFPGIKVVAVTCNVNNDLLIKSLVKRREVLRRMELQLDHGTNMGIDNLALLAAQEQENRGKYLGPIMGFFSPGLPELLSRLVALNTSIKGLTQLSYPCTNVYVTFEMESHQRFVISKLSVGLKHIRNNDISILEDLNYAFRDTVLLVQEAPEPNSVRWQDLNADKASKTKEHLLTTLLSFASIYGCALIVQWSNSIAPGFGAAFTISGLNLGYPQLAKFITDFESHSNESKVQTSLYVKIATFRWVNTSIIITLITPFTNTLTPSRGLISQIAAIFFAEIVTTNVIQLTDVWGHIQRHILAPRAKTQDAMNQLFKGLEVELAERYTNMTKIMFLAFWYSSIFPGGLLFAAVALTVNYYTDRFSLMRSWQRAPSVGNEIATFSRQYFLSSACVILAAMSSFYWAAFPFDNLCKVEDLYYDGLVEDIIINTTKHPYPNNSNFTVTPETEIYRFCNQDFILHGPRFPFIYREGVKDHGEWMTPEQKILSRLFAGTSIGVMVLVGLKYLYGVGQKIKKQFHREFEAAAEDQGISFYDVRNIAGYVPQVRSPMFSYPLIVCSTRRLSDEVLDWTDPDLDYEYYDLTRDADHVLTGGNQPGRNSFDRVKYFPPNTSVVRELKQHKRRLEEKARRRRSKNIFNTVSQQPSTKSVLDASFTTNNDSSLCPTCGTPIQEILQSEDDEVHDSDDTSDGDSLIDGTMKL</sequence>
<feature type="region of interest" description="Disordered" evidence="1">
    <location>
        <begin position="55"/>
        <end position="218"/>
    </location>
</feature>
<feature type="compositionally biased region" description="Low complexity" evidence="1">
    <location>
        <begin position="98"/>
        <end position="124"/>
    </location>
</feature>
<gene>
    <name evidence="4" type="ORF">CYCCA115_LOCUS24232</name>
</gene>
<reference evidence="4" key="1">
    <citation type="submission" date="2023-08" db="EMBL/GenBank/DDBJ databases">
        <authorList>
            <person name="Audoor S."/>
            <person name="Bilcke G."/>
        </authorList>
    </citation>
    <scope>NUCLEOTIDE SEQUENCE</scope>
</reference>
<feature type="transmembrane region" description="Helical" evidence="2">
    <location>
        <begin position="554"/>
        <end position="576"/>
    </location>
</feature>
<feature type="region of interest" description="Disordered" evidence="1">
    <location>
        <begin position="1"/>
        <end position="41"/>
    </location>
</feature>
<proteinExistence type="predicted"/>
<evidence type="ECO:0000313" key="5">
    <source>
        <dbReference type="Proteomes" id="UP001295423"/>
    </source>
</evidence>
<evidence type="ECO:0000256" key="1">
    <source>
        <dbReference type="SAM" id="MobiDB-lite"/>
    </source>
</evidence>
<name>A0AAD2JQ51_9STRA</name>
<keyword evidence="2" id="KW-0472">Membrane</keyword>
<feature type="transmembrane region" description="Helical" evidence="2">
    <location>
        <begin position="1005"/>
        <end position="1024"/>
    </location>
</feature>
<accession>A0AAD2JQ51</accession>
<keyword evidence="2" id="KW-0812">Transmembrane</keyword>
<dbReference type="EMBL" id="CAKOGP040002480">
    <property type="protein sequence ID" value="CAJ1970210.1"/>
    <property type="molecule type" value="Genomic_DNA"/>
</dbReference>
<feature type="compositionally biased region" description="Low complexity" evidence="1">
    <location>
        <begin position="11"/>
        <end position="37"/>
    </location>
</feature>
<organism evidence="4 5">
    <name type="scientific">Cylindrotheca closterium</name>
    <dbReference type="NCBI Taxonomy" id="2856"/>
    <lineage>
        <taxon>Eukaryota</taxon>
        <taxon>Sar</taxon>
        <taxon>Stramenopiles</taxon>
        <taxon>Ochrophyta</taxon>
        <taxon>Bacillariophyta</taxon>
        <taxon>Bacillariophyceae</taxon>
        <taxon>Bacillariophycidae</taxon>
        <taxon>Bacillariales</taxon>
        <taxon>Bacillariaceae</taxon>
        <taxon>Cylindrotheca</taxon>
    </lineage>
</organism>
<protein>
    <recommendedName>
        <fullName evidence="3">Anoctamin transmembrane domain-containing protein</fullName>
    </recommendedName>
</protein>
<evidence type="ECO:0000256" key="2">
    <source>
        <dbReference type="SAM" id="Phobius"/>
    </source>
</evidence>
<dbReference type="GO" id="GO:0005227">
    <property type="term" value="F:calcium-activated cation channel activity"/>
    <property type="evidence" value="ECO:0007669"/>
    <property type="project" value="InterPro"/>
</dbReference>
<feature type="compositionally biased region" description="Low complexity" evidence="1">
    <location>
        <begin position="1308"/>
        <end position="1318"/>
    </location>
</feature>
<feature type="transmembrane region" description="Helical" evidence="2">
    <location>
        <begin position="458"/>
        <end position="478"/>
    </location>
</feature>
<feature type="compositionally biased region" description="Basic and acidic residues" evidence="1">
    <location>
        <begin position="196"/>
        <end position="218"/>
    </location>
</feature>
<evidence type="ECO:0000259" key="3">
    <source>
        <dbReference type="Pfam" id="PF04547"/>
    </source>
</evidence>
<feature type="compositionally biased region" description="Basic residues" evidence="1">
    <location>
        <begin position="138"/>
        <end position="165"/>
    </location>
</feature>
<feature type="transmembrane region" description="Helical" evidence="2">
    <location>
        <begin position="1104"/>
        <end position="1126"/>
    </location>
</feature>
<evidence type="ECO:0000313" key="4">
    <source>
        <dbReference type="EMBL" id="CAJ1970210.1"/>
    </source>
</evidence>
<dbReference type="InterPro" id="IPR049452">
    <property type="entry name" value="Anoctamin_TM"/>
</dbReference>
<comment type="caution">
    <text evidence="4">The sequence shown here is derived from an EMBL/GenBank/DDBJ whole genome shotgun (WGS) entry which is preliminary data.</text>
</comment>
<dbReference type="GO" id="GO:0005886">
    <property type="term" value="C:plasma membrane"/>
    <property type="evidence" value="ECO:0007669"/>
    <property type="project" value="TreeGrafter"/>
</dbReference>
<feature type="region of interest" description="Disordered" evidence="1">
    <location>
        <begin position="1295"/>
        <end position="1318"/>
    </location>
</feature>
<keyword evidence="5" id="KW-1185">Reference proteome</keyword>
<dbReference type="PANTHER" id="PTHR13018:SF5">
    <property type="entry name" value="RE44586P"/>
    <property type="match status" value="1"/>
</dbReference>
<feature type="transmembrane region" description="Helical" evidence="2">
    <location>
        <begin position="955"/>
        <end position="978"/>
    </location>
</feature>
<dbReference type="InterPro" id="IPR045122">
    <property type="entry name" value="Csc1-like"/>
</dbReference>
<dbReference type="Proteomes" id="UP001295423">
    <property type="component" value="Unassembled WGS sequence"/>
</dbReference>
<keyword evidence="2" id="KW-1133">Transmembrane helix</keyword>
<dbReference type="PANTHER" id="PTHR13018">
    <property type="entry name" value="PROBABLE MEMBRANE PROTEIN DUF221-RELATED"/>
    <property type="match status" value="1"/>
</dbReference>
<feature type="region of interest" description="Disordered" evidence="1">
    <location>
        <begin position="245"/>
        <end position="265"/>
    </location>
</feature>